<reference evidence="1 2" key="1">
    <citation type="journal article" date="2018" name="Evol. Lett.">
        <title>Horizontal gene cluster transfer increased hallucinogenic mushroom diversity.</title>
        <authorList>
            <person name="Reynolds H.T."/>
            <person name="Vijayakumar V."/>
            <person name="Gluck-Thaler E."/>
            <person name="Korotkin H.B."/>
            <person name="Matheny P.B."/>
            <person name="Slot J.C."/>
        </authorList>
    </citation>
    <scope>NUCLEOTIDE SEQUENCE [LARGE SCALE GENOMIC DNA]</scope>
    <source>
        <strain evidence="1 2">SRW20</strain>
    </source>
</reference>
<proteinExistence type="predicted"/>
<dbReference type="AlphaFoldDB" id="A0A409YU67"/>
<dbReference type="InParanoid" id="A0A409YU67"/>
<dbReference type="Proteomes" id="UP000284706">
    <property type="component" value="Unassembled WGS sequence"/>
</dbReference>
<comment type="caution">
    <text evidence="1">The sequence shown here is derived from an EMBL/GenBank/DDBJ whole genome shotgun (WGS) entry which is preliminary data.</text>
</comment>
<feature type="non-terminal residue" evidence="1">
    <location>
        <position position="49"/>
    </location>
</feature>
<evidence type="ECO:0000313" key="2">
    <source>
        <dbReference type="Proteomes" id="UP000284706"/>
    </source>
</evidence>
<name>A0A409YU67_9AGAR</name>
<keyword evidence="2" id="KW-1185">Reference proteome</keyword>
<protein>
    <submittedName>
        <fullName evidence="1">Uncharacterized protein</fullName>
    </submittedName>
</protein>
<dbReference type="EMBL" id="NHYE01000286">
    <property type="protein sequence ID" value="PPR06556.1"/>
    <property type="molecule type" value="Genomic_DNA"/>
</dbReference>
<gene>
    <name evidence="1" type="ORF">CVT26_000734</name>
</gene>
<organism evidence="1 2">
    <name type="scientific">Gymnopilus dilepis</name>
    <dbReference type="NCBI Taxonomy" id="231916"/>
    <lineage>
        <taxon>Eukaryota</taxon>
        <taxon>Fungi</taxon>
        <taxon>Dikarya</taxon>
        <taxon>Basidiomycota</taxon>
        <taxon>Agaricomycotina</taxon>
        <taxon>Agaricomycetes</taxon>
        <taxon>Agaricomycetidae</taxon>
        <taxon>Agaricales</taxon>
        <taxon>Agaricineae</taxon>
        <taxon>Hymenogastraceae</taxon>
        <taxon>Gymnopilus</taxon>
    </lineage>
</organism>
<sequence length="49" mass="5718">MRASSFLIIKTREDSKGAQERVAQSQKVWKRRRVKRVALSPFGEDGYFC</sequence>
<accession>A0A409YU67</accession>
<evidence type="ECO:0000313" key="1">
    <source>
        <dbReference type="EMBL" id="PPR06556.1"/>
    </source>
</evidence>